<dbReference type="Proteomes" id="UP000291838">
    <property type="component" value="Unassembled WGS sequence"/>
</dbReference>
<sequence length="230" mass="26616">MCEPIRQTGEIRLIGYPRQVERPTIIEIARKARGLTQTQLAKAGGTSQATVSAYERREKSPSLGVVERLVGEAGYTLRLDHTVDFRQVTFNGRDIHWVPDQLWRVEPRLCFSKVTFPDGVAHRETGEWQQRHFDLADRDDRRRVYRYLLVVGIPVWIWRWVDGPLLVDLWDELDLPSLLRAEWKPLIDHARFGPPEDAIHVGFDHIQELKREELQERIAALGAKASPGRD</sequence>
<dbReference type="PROSITE" id="PS50943">
    <property type="entry name" value="HTH_CROC1"/>
    <property type="match status" value="1"/>
</dbReference>
<dbReference type="InterPro" id="IPR010982">
    <property type="entry name" value="Lambda_DNA-bd_dom_sf"/>
</dbReference>
<feature type="domain" description="HTH cro/C1-type" evidence="1">
    <location>
        <begin position="26"/>
        <end position="69"/>
    </location>
</feature>
<dbReference type="RefSeq" id="WP_129478482.1">
    <property type="nucleotide sequence ID" value="NZ_SDWS01000009.1"/>
</dbReference>
<reference evidence="2 3" key="1">
    <citation type="submission" date="2019-01" db="EMBL/GenBank/DDBJ databases">
        <title>Novel species of Nocardioides.</title>
        <authorList>
            <person name="Liu Q."/>
            <person name="Xin Y.-H."/>
        </authorList>
    </citation>
    <scope>NUCLEOTIDE SEQUENCE [LARGE SCALE GENOMIC DNA]</scope>
    <source>
        <strain evidence="2 3">HLT3-15</strain>
    </source>
</reference>
<dbReference type="Pfam" id="PF01381">
    <property type="entry name" value="HTH_3"/>
    <property type="match status" value="1"/>
</dbReference>
<name>A0A4Q2RKW3_9ACTN</name>
<proteinExistence type="predicted"/>
<dbReference type="SMART" id="SM00530">
    <property type="entry name" value="HTH_XRE"/>
    <property type="match status" value="1"/>
</dbReference>
<protein>
    <submittedName>
        <fullName evidence="2">XRE family transcriptional regulator</fullName>
    </submittedName>
</protein>
<dbReference type="EMBL" id="SDWS01000009">
    <property type="protein sequence ID" value="RYB89068.1"/>
    <property type="molecule type" value="Genomic_DNA"/>
</dbReference>
<dbReference type="AlphaFoldDB" id="A0A4Q2RKW3"/>
<dbReference type="GO" id="GO:0003677">
    <property type="term" value="F:DNA binding"/>
    <property type="evidence" value="ECO:0007669"/>
    <property type="project" value="InterPro"/>
</dbReference>
<comment type="caution">
    <text evidence="2">The sequence shown here is derived from an EMBL/GenBank/DDBJ whole genome shotgun (WGS) entry which is preliminary data.</text>
</comment>
<dbReference type="CDD" id="cd00093">
    <property type="entry name" value="HTH_XRE"/>
    <property type="match status" value="1"/>
</dbReference>
<accession>A0A4Q2RKW3</accession>
<dbReference type="SUPFAM" id="SSF47413">
    <property type="entry name" value="lambda repressor-like DNA-binding domains"/>
    <property type="match status" value="1"/>
</dbReference>
<evidence type="ECO:0000313" key="2">
    <source>
        <dbReference type="EMBL" id="RYB89068.1"/>
    </source>
</evidence>
<keyword evidence="3" id="KW-1185">Reference proteome</keyword>
<dbReference type="OrthoDB" id="9803128at2"/>
<dbReference type="Gene3D" id="1.10.260.40">
    <property type="entry name" value="lambda repressor-like DNA-binding domains"/>
    <property type="match status" value="1"/>
</dbReference>
<organism evidence="2 3">
    <name type="scientific">Nocardioides glacieisoli</name>
    <dbReference type="NCBI Taxonomy" id="1168730"/>
    <lineage>
        <taxon>Bacteria</taxon>
        <taxon>Bacillati</taxon>
        <taxon>Actinomycetota</taxon>
        <taxon>Actinomycetes</taxon>
        <taxon>Propionibacteriales</taxon>
        <taxon>Nocardioidaceae</taxon>
        <taxon>Nocardioides</taxon>
    </lineage>
</organism>
<gene>
    <name evidence="2" type="ORF">EUA06_18390</name>
</gene>
<evidence type="ECO:0000313" key="3">
    <source>
        <dbReference type="Proteomes" id="UP000291838"/>
    </source>
</evidence>
<evidence type="ECO:0000259" key="1">
    <source>
        <dbReference type="PROSITE" id="PS50943"/>
    </source>
</evidence>
<dbReference type="InterPro" id="IPR001387">
    <property type="entry name" value="Cro/C1-type_HTH"/>
</dbReference>